<dbReference type="AlphaFoldDB" id="A0A0F9FZZ5"/>
<feature type="transmembrane region" description="Helical" evidence="1">
    <location>
        <begin position="43"/>
        <end position="60"/>
    </location>
</feature>
<reference evidence="2" key="1">
    <citation type="journal article" date="2015" name="Nature">
        <title>Complex archaea that bridge the gap between prokaryotes and eukaryotes.</title>
        <authorList>
            <person name="Spang A."/>
            <person name="Saw J.H."/>
            <person name="Jorgensen S.L."/>
            <person name="Zaremba-Niedzwiedzka K."/>
            <person name="Martijn J."/>
            <person name="Lind A.E."/>
            <person name="van Eijk R."/>
            <person name="Schleper C."/>
            <person name="Guy L."/>
            <person name="Ettema T.J."/>
        </authorList>
    </citation>
    <scope>NUCLEOTIDE SEQUENCE</scope>
</reference>
<dbReference type="EMBL" id="LAZR01021873">
    <property type="protein sequence ID" value="KKL83821.1"/>
    <property type="molecule type" value="Genomic_DNA"/>
</dbReference>
<keyword evidence="1" id="KW-0472">Membrane</keyword>
<name>A0A0F9FZZ5_9ZZZZ</name>
<gene>
    <name evidence="2" type="ORF">LCGC14_1970920</name>
</gene>
<accession>A0A0F9FZZ5</accession>
<comment type="caution">
    <text evidence="2">The sequence shown here is derived from an EMBL/GenBank/DDBJ whole genome shotgun (WGS) entry which is preliminary data.</text>
</comment>
<keyword evidence="1" id="KW-1133">Transmembrane helix</keyword>
<organism evidence="2">
    <name type="scientific">marine sediment metagenome</name>
    <dbReference type="NCBI Taxonomy" id="412755"/>
    <lineage>
        <taxon>unclassified sequences</taxon>
        <taxon>metagenomes</taxon>
        <taxon>ecological metagenomes</taxon>
    </lineage>
</organism>
<evidence type="ECO:0000256" key="1">
    <source>
        <dbReference type="SAM" id="Phobius"/>
    </source>
</evidence>
<protein>
    <submittedName>
        <fullName evidence="2">Uncharacterized protein</fullName>
    </submittedName>
</protein>
<proteinExistence type="predicted"/>
<keyword evidence="1" id="KW-0812">Transmembrane</keyword>
<feature type="transmembrane region" description="Helical" evidence="1">
    <location>
        <begin position="14"/>
        <end position="31"/>
    </location>
</feature>
<sequence length="73" mass="8145">MVQHLNDVTTNNSWQAPLGICITIILVFCTTEFKEFIGVSADSWVEFFLIIGLINVGWLVNSSHICAKKNCNS</sequence>
<evidence type="ECO:0000313" key="2">
    <source>
        <dbReference type="EMBL" id="KKL83821.1"/>
    </source>
</evidence>